<dbReference type="InterPro" id="IPR011989">
    <property type="entry name" value="ARM-like"/>
</dbReference>
<dbReference type="RefSeq" id="WP_010037464.1">
    <property type="nucleotide sequence ID" value="NZ_LT962942.1"/>
</dbReference>
<dbReference type="AlphaFoldDB" id="A0A2N9BJU2"/>
<dbReference type="Proteomes" id="UP000235464">
    <property type="component" value="Chromosome I"/>
</dbReference>
<evidence type="ECO:0000313" key="1">
    <source>
        <dbReference type="EMBL" id="SOR83641.1"/>
    </source>
</evidence>
<sequence length="204" mass="22971">MTDLVRLVPRMPFGRDEMKQLAERLGWTLHAVQEGEPDAPEGVPFEMIWISVDQKSAIHWIEDHLLQVNYIGITGPSRAHTEVLLRDVLDVHSPNSMTDLFDSARDADSLMNSVRMLSIQCQGDYDPQLFALLRWAVNDPSPIVRRVTLLAASTISWAEIDPLVQYVRDHDLDETVRAEAAQVLDIIRSRATRAATSEKTGGEE</sequence>
<reference evidence="2" key="1">
    <citation type="submission" date="2017-11" db="EMBL/GenBank/DDBJ databases">
        <authorList>
            <person name="Wibberg D."/>
        </authorList>
    </citation>
    <scope>NUCLEOTIDE SEQUENCE [LARGE SCALE GENOMIC DNA]</scope>
</reference>
<dbReference type="InterPro" id="IPR016024">
    <property type="entry name" value="ARM-type_fold"/>
</dbReference>
<dbReference type="EMBL" id="LT963352">
    <property type="protein sequence ID" value="SOR83641.1"/>
    <property type="molecule type" value="Genomic_DNA"/>
</dbReference>
<dbReference type="OrthoDB" id="4249019at2"/>
<proteinExistence type="predicted"/>
<dbReference type="SUPFAM" id="SSF48371">
    <property type="entry name" value="ARM repeat"/>
    <property type="match status" value="1"/>
</dbReference>
<protein>
    <recommendedName>
        <fullName evidence="3">HEAT repeat</fullName>
    </recommendedName>
</protein>
<evidence type="ECO:0008006" key="3">
    <source>
        <dbReference type="Google" id="ProtNLM"/>
    </source>
</evidence>
<accession>A0A2N9BJU2</accession>
<evidence type="ECO:0000313" key="2">
    <source>
        <dbReference type="Proteomes" id="UP000235464"/>
    </source>
</evidence>
<gene>
    <name evidence="1" type="ORF">SCNRRL3882_7087</name>
</gene>
<name>A0A2N9BJU2_STRCX</name>
<organism evidence="1 2">
    <name type="scientific">Streptomyces chartreusis NRRL 3882</name>
    <dbReference type="NCBI Taxonomy" id="1079985"/>
    <lineage>
        <taxon>Bacteria</taxon>
        <taxon>Bacillati</taxon>
        <taxon>Actinomycetota</taxon>
        <taxon>Actinomycetes</taxon>
        <taxon>Kitasatosporales</taxon>
        <taxon>Streptomycetaceae</taxon>
        <taxon>Streptomyces</taxon>
    </lineage>
</organism>
<keyword evidence="2" id="KW-1185">Reference proteome</keyword>
<dbReference type="Gene3D" id="1.25.10.10">
    <property type="entry name" value="Leucine-rich Repeat Variant"/>
    <property type="match status" value="1"/>
</dbReference>